<dbReference type="STRING" id="765420.OSCT_0110"/>
<dbReference type="InterPro" id="IPR023214">
    <property type="entry name" value="HAD_sf"/>
</dbReference>
<dbReference type="NCBIfam" id="TIGR01549">
    <property type="entry name" value="HAD-SF-IA-v1"/>
    <property type="match status" value="1"/>
</dbReference>
<dbReference type="EMBL" id="ADVR01000003">
    <property type="protein sequence ID" value="EFO81961.1"/>
    <property type="molecule type" value="Genomic_DNA"/>
</dbReference>
<reference evidence="1 2" key="1">
    <citation type="journal article" date="2011" name="J. Bacteriol.">
        <title>Draft genome sequence of the anoxygenic filamentous phototrophic bacterium Oscillochloris trichoides subsp. DG-6.</title>
        <authorList>
            <person name="Kuznetsov B.B."/>
            <person name="Ivanovsky R.N."/>
            <person name="Keppen O.I."/>
            <person name="Sukhacheva M.V."/>
            <person name="Bumazhkin B.K."/>
            <person name="Patutina E.O."/>
            <person name="Beletsky A.V."/>
            <person name="Mardanov A.V."/>
            <person name="Baslerov R.V."/>
            <person name="Panteleeva A.N."/>
            <person name="Kolganova T.V."/>
            <person name="Ravin N.V."/>
            <person name="Skryabin K.G."/>
        </authorList>
    </citation>
    <scope>NUCLEOTIDE SEQUENCE [LARGE SCALE GENOMIC DNA]</scope>
    <source>
        <strain evidence="1 2">DG-6</strain>
    </source>
</reference>
<gene>
    <name evidence="1" type="ORF">OSCT_0110</name>
</gene>
<dbReference type="SUPFAM" id="SSF56784">
    <property type="entry name" value="HAD-like"/>
    <property type="match status" value="1"/>
</dbReference>
<dbReference type="Gene3D" id="1.10.150.240">
    <property type="entry name" value="Putative phosphatase, domain 2"/>
    <property type="match status" value="1"/>
</dbReference>
<dbReference type="Proteomes" id="UP000054010">
    <property type="component" value="Unassembled WGS sequence"/>
</dbReference>
<keyword evidence="2" id="KW-1185">Reference proteome</keyword>
<dbReference type="AlphaFoldDB" id="E1I9V9"/>
<dbReference type="SFLD" id="SFLDS00003">
    <property type="entry name" value="Haloacid_Dehalogenase"/>
    <property type="match status" value="1"/>
</dbReference>
<dbReference type="Gene3D" id="3.40.50.1000">
    <property type="entry name" value="HAD superfamily/HAD-like"/>
    <property type="match status" value="1"/>
</dbReference>
<dbReference type="GO" id="GO:0005829">
    <property type="term" value="C:cytosol"/>
    <property type="evidence" value="ECO:0007669"/>
    <property type="project" value="TreeGrafter"/>
</dbReference>
<dbReference type="HOGENOM" id="CLU_045011_19_4_0"/>
<dbReference type="FunFam" id="3.40.50.1000:FF:000022">
    <property type="entry name" value="Phosphoglycolate phosphatase"/>
    <property type="match status" value="1"/>
</dbReference>
<sequence>MNLLRYTTVLFDLDGTLTDPFEGISRSINYALEHLGRPPIPLAILRTWIGPSLRGSFASVLDGDPGLVEQAVALYRERYGPIGSTENHLYPGIPELLGDLAQAGCAVCLATSKPQVFARHILEHFKLDQHFTFIGGASLDTSRERKADVIAYVLDQLPAARRERVVMVGDREHDVEGASEHGIPAIGVSWGYGSAEELRAAGALAVVGDLAALRPLLGV</sequence>
<name>E1I9V9_9CHLR</name>
<dbReference type="eggNOG" id="COG0546">
    <property type="taxonomic scope" value="Bacteria"/>
</dbReference>
<organism evidence="1 2">
    <name type="scientific">Oscillochloris trichoides DG-6</name>
    <dbReference type="NCBI Taxonomy" id="765420"/>
    <lineage>
        <taxon>Bacteria</taxon>
        <taxon>Bacillati</taxon>
        <taxon>Chloroflexota</taxon>
        <taxon>Chloroflexia</taxon>
        <taxon>Chloroflexales</taxon>
        <taxon>Chloroflexineae</taxon>
        <taxon>Oscillochloridaceae</taxon>
        <taxon>Oscillochloris</taxon>
    </lineage>
</organism>
<dbReference type="SFLD" id="SFLDG01129">
    <property type="entry name" value="C1.5:_HAD__Beta-PGM__Phosphata"/>
    <property type="match status" value="1"/>
</dbReference>
<dbReference type="CDD" id="cd04302">
    <property type="entry name" value="HAD_5NT"/>
    <property type="match status" value="1"/>
</dbReference>
<dbReference type="InterPro" id="IPR023198">
    <property type="entry name" value="PGP-like_dom2"/>
</dbReference>
<evidence type="ECO:0008006" key="3">
    <source>
        <dbReference type="Google" id="ProtNLM"/>
    </source>
</evidence>
<dbReference type="Pfam" id="PF13419">
    <property type="entry name" value="HAD_2"/>
    <property type="match status" value="1"/>
</dbReference>
<accession>E1I9V9</accession>
<dbReference type="PANTHER" id="PTHR43434">
    <property type="entry name" value="PHOSPHOGLYCOLATE PHOSPHATASE"/>
    <property type="match status" value="1"/>
</dbReference>
<dbReference type="InterPro" id="IPR006439">
    <property type="entry name" value="HAD-SF_hydro_IA"/>
</dbReference>
<dbReference type="InterPro" id="IPR036412">
    <property type="entry name" value="HAD-like_sf"/>
</dbReference>
<dbReference type="GO" id="GO:0004713">
    <property type="term" value="F:protein tyrosine kinase activity"/>
    <property type="evidence" value="ECO:0007669"/>
    <property type="project" value="TreeGrafter"/>
</dbReference>
<proteinExistence type="predicted"/>
<dbReference type="PANTHER" id="PTHR43434:SF20">
    <property type="entry name" value="5'-NUCLEOTIDASE"/>
    <property type="match status" value="1"/>
</dbReference>
<evidence type="ECO:0000313" key="2">
    <source>
        <dbReference type="Proteomes" id="UP000054010"/>
    </source>
</evidence>
<evidence type="ECO:0000313" key="1">
    <source>
        <dbReference type="EMBL" id="EFO81961.1"/>
    </source>
</evidence>
<dbReference type="InterPro" id="IPR050155">
    <property type="entry name" value="HAD-like_hydrolase_sf"/>
</dbReference>
<dbReference type="InterPro" id="IPR041492">
    <property type="entry name" value="HAD_2"/>
</dbReference>
<comment type="caution">
    <text evidence="1">The sequence shown here is derived from an EMBL/GenBank/DDBJ whole genome shotgun (WGS) entry which is preliminary data.</text>
</comment>
<dbReference type="OrthoDB" id="9792518at2"/>
<protein>
    <recommendedName>
        <fullName evidence="3">HAD family hydrolase</fullName>
    </recommendedName>
</protein>